<feature type="region of interest" description="Disordered" evidence="1">
    <location>
        <begin position="94"/>
        <end position="131"/>
    </location>
</feature>
<dbReference type="AlphaFoldDB" id="A0A7M7PK81"/>
<sequence>MQTETTEPGGLSNGAIIAIVLGVVAGLLILVVCSCGFLIQASRRNAAKFAVGETYQSPYSRETPAPSFYGDDPWEDSGSYDSLDRREYAVSRAVERLAHDRGPRQHNGQFQRPYVVGGDENRGVERNPFYY</sequence>
<dbReference type="KEGG" id="spu:105436915"/>
<dbReference type="InParanoid" id="A0A7M7PK81"/>
<reference evidence="4" key="1">
    <citation type="submission" date="2015-02" db="EMBL/GenBank/DDBJ databases">
        <title>Genome sequencing for Strongylocentrotus purpuratus.</title>
        <authorList>
            <person name="Murali S."/>
            <person name="Liu Y."/>
            <person name="Vee V."/>
            <person name="English A."/>
            <person name="Wang M."/>
            <person name="Skinner E."/>
            <person name="Han Y."/>
            <person name="Muzny D.M."/>
            <person name="Worley K.C."/>
            <person name="Gibbs R.A."/>
        </authorList>
    </citation>
    <scope>NUCLEOTIDE SEQUENCE</scope>
</reference>
<dbReference type="RefSeq" id="XP_030851938.1">
    <property type="nucleotide sequence ID" value="XM_030996078.1"/>
</dbReference>
<feature type="transmembrane region" description="Helical" evidence="2">
    <location>
        <begin position="15"/>
        <end position="39"/>
    </location>
</feature>
<dbReference type="EnsemblMetazoa" id="XM_030996078">
    <property type="protein sequence ID" value="XP_030851938"/>
    <property type="gene ID" value="LOC105436915"/>
</dbReference>
<dbReference type="GeneID" id="105436915"/>
<organism evidence="3 4">
    <name type="scientific">Strongylocentrotus purpuratus</name>
    <name type="common">Purple sea urchin</name>
    <dbReference type="NCBI Taxonomy" id="7668"/>
    <lineage>
        <taxon>Eukaryota</taxon>
        <taxon>Metazoa</taxon>
        <taxon>Echinodermata</taxon>
        <taxon>Eleutherozoa</taxon>
        <taxon>Echinozoa</taxon>
        <taxon>Echinoidea</taxon>
        <taxon>Euechinoidea</taxon>
        <taxon>Echinacea</taxon>
        <taxon>Camarodonta</taxon>
        <taxon>Echinidea</taxon>
        <taxon>Strongylocentrotidae</taxon>
        <taxon>Strongylocentrotus</taxon>
    </lineage>
</organism>
<dbReference type="Proteomes" id="UP000007110">
    <property type="component" value="Unassembled WGS sequence"/>
</dbReference>
<evidence type="ECO:0000313" key="3">
    <source>
        <dbReference type="EnsemblMetazoa" id="XP_030851938"/>
    </source>
</evidence>
<name>A0A7M7PK81_STRPU</name>
<evidence type="ECO:0000256" key="1">
    <source>
        <dbReference type="SAM" id="MobiDB-lite"/>
    </source>
</evidence>
<accession>A0A7M7PK81</accession>
<keyword evidence="4" id="KW-1185">Reference proteome</keyword>
<evidence type="ECO:0000256" key="2">
    <source>
        <dbReference type="SAM" id="Phobius"/>
    </source>
</evidence>
<keyword evidence="2" id="KW-0812">Transmembrane</keyword>
<feature type="region of interest" description="Disordered" evidence="1">
    <location>
        <begin position="57"/>
        <end position="76"/>
    </location>
</feature>
<keyword evidence="2" id="KW-0472">Membrane</keyword>
<evidence type="ECO:0000313" key="4">
    <source>
        <dbReference type="Proteomes" id="UP000007110"/>
    </source>
</evidence>
<feature type="compositionally biased region" description="Basic and acidic residues" evidence="1">
    <location>
        <begin position="94"/>
        <end position="103"/>
    </location>
</feature>
<keyword evidence="2" id="KW-1133">Transmembrane helix</keyword>
<reference evidence="3" key="2">
    <citation type="submission" date="2021-01" db="UniProtKB">
        <authorList>
            <consortium name="EnsemblMetazoa"/>
        </authorList>
    </citation>
    <scope>IDENTIFICATION</scope>
</reference>
<protein>
    <submittedName>
        <fullName evidence="3">Uncharacterized protein</fullName>
    </submittedName>
</protein>
<proteinExistence type="predicted"/>